<keyword evidence="4 5" id="KW-0472">Membrane</keyword>
<dbReference type="Pfam" id="PF00924">
    <property type="entry name" value="MS_channel_2nd"/>
    <property type="match status" value="1"/>
</dbReference>
<evidence type="ECO:0000256" key="5">
    <source>
        <dbReference type="SAM" id="Phobius"/>
    </source>
</evidence>
<sequence length="178" mass="20288">MDAYLLHIIESIVVFLAYIILIYITKKATDKAADRYSKSAARVKIIKKIIQFILIAISVSFLLLIWGVKQSELMFFVSSLLTVLGIAFFAQWSIISNITATLIIFFNYPARIGDEIEIFDIDHPVRGRITDIGIFFVTITNNDDALITIPSNLFIQKMVTRKKVERKKLNTHKSTKTS</sequence>
<dbReference type="OrthoDB" id="5705501at2"/>
<dbReference type="SUPFAM" id="SSF50182">
    <property type="entry name" value="Sm-like ribonucleoproteins"/>
    <property type="match status" value="1"/>
</dbReference>
<dbReference type="PANTHER" id="PTHR30221">
    <property type="entry name" value="SMALL-CONDUCTANCE MECHANOSENSITIVE CHANNEL"/>
    <property type="match status" value="1"/>
</dbReference>
<comment type="caution">
    <text evidence="7">The sequence shown here is derived from an EMBL/GenBank/DDBJ whole genome shotgun (WGS) entry which is preliminary data.</text>
</comment>
<dbReference type="PANTHER" id="PTHR30221:SF8">
    <property type="entry name" value="SMALL-CONDUCTANCE MECHANOSENSITIVE CHANNEL"/>
    <property type="match status" value="1"/>
</dbReference>
<accession>A0A3E1F256</accession>
<keyword evidence="2 5" id="KW-0812">Transmembrane</keyword>
<reference evidence="7 8" key="1">
    <citation type="submission" date="2018-08" db="EMBL/GenBank/DDBJ databases">
        <title>The draft genome squence of Brumimicrobium sp. N62.</title>
        <authorList>
            <person name="Du Z.-J."/>
            <person name="Luo H.-R."/>
        </authorList>
    </citation>
    <scope>NUCLEOTIDE SEQUENCE [LARGE SCALE GENOMIC DNA]</scope>
    <source>
        <strain evidence="7 8">N62</strain>
    </source>
</reference>
<feature type="transmembrane region" description="Helical" evidence="5">
    <location>
        <begin position="45"/>
        <end position="67"/>
    </location>
</feature>
<dbReference type="AlphaFoldDB" id="A0A3E1F256"/>
<comment type="subcellular location">
    <subcellularLocation>
        <location evidence="1">Membrane</location>
    </subcellularLocation>
</comment>
<keyword evidence="3 5" id="KW-1133">Transmembrane helix</keyword>
<proteinExistence type="predicted"/>
<dbReference type="InterPro" id="IPR010920">
    <property type="entry name" value="LSM_dom_sf"/>
</dbReference>
<dbReference type="GO" id="GO:0016020">
    <property type="term" value="C:membrane"/>
    <property type="evidence" value="ECO:0007669"/>
    <property type="project" value="UniProtKB-SubCell"/>
</dbReference>
<dbReference type="InterPro" id="IPR006685">
    <property type="entry name" value="MscS_channel_2nd"/>
</dbReference>
<dbReference type="InterPro" id="IPR045275">
    <property type="entry name" value="MscS_archaea/bacteria_type"/>
</dbReference>
<protein>
    <submittedName>
        <fullName evidence="7">Mechanosensitive ion channel family protein</fullName>
    </submittedName>
</protein>
<gene>
    <name evidence="7" type="ORF">DXU93_02900</name>
</gene>
<dbReference type="Proteomes" id="UP000257127">
    <property type="component" value="Unassembled WGS sequence"/>
</dbReference>
<evidence type="ECO:0000313" key="7">
    <source>
        <dbReference type="EMBL" id="RFC55902.1"/>
    </source>
</evidence>
<evidence type="ECO:0000256" key="4">
    <source>
        <dbReference type="ARBA" id="ARBA00023136"/>
    </source>
</evidence>
<evidence type="ECO:0000256" key="3">
    <source>
        <dbReference type="ARBA" id="ARBA00022989"/>
    </source>
</evidence>
<feature type="domain" description="Mechanosensitive ion channel MscS" evidence="6">
    <location>
        <begin position="94"/>
        <end position="159"/>
    </location>
</feature>
<dbReference type="EMBL" id="QURB01000001">
    <property type="protein sequence ID" value="RFC55902.1"/>
    <property type="molecule type" value="Genomic_DNA"/>
</dbReference>
<feature type="transmembrane region" description="Helical" evidence="5">
    <location>
        <begin position="73"/>
        <end position="106"/>
    </location>
</feature>
<evidence type="ECO:0000256" key="1">
    <source>
        <dbReference type="ARBA" id="ARBA00004370"/>
    </source>
</evidence>
<name>A0A3E1F256_9FLAO</name>
<evidence type="ECO:0000256" key="2">
    <source>
        <dbReference type="ARBA" id="ARBA00022692"/>
    </source>
</evidence>
<evidence type="ECO:0000259" key="6">
    <source>
        <dbReference type="Pfam" id="PF00924"/>
    </source>
</evidence>
<organism evidence="7 8">
    <name type="scientific">Brumimicrobium aurantiacum</name>
    <dbReference type="NCBI Taxonomy" id="1737063"/>
    <lineage>
        <taxon>Bacteria</taxon>
        <taxon>Pseudomonadati</taxon>
        <taxon>Bacteroidota</taxon>
        <taxon>Flavobacteriia</taxon>
        <taxon>Flavobacteriales</taxon>
        <taxon>Crocinitomicaceae</taxon>
        <taxon>Brumimicrobium</taxon>
    </lineage>
</organism>
<dbReference type="Gene3D" id="2.30.30.60">
    <property type="match status" value="1"/>
</dbReference>
<dbReference type="InterPro" id="IPR023408">
    <property type="entry name" value="MscS_beta-dom_sf"/>
</dbReference>
<dbReference type="RefSeq" id="WP_116879737.1">
    <property type="nucleotide sequence ID" value="NZ_QURB01000001.1"/>
</dbReference>
<dbReference type="GO" id="GO:0008381">
    <property type="term" value="F:mechanosensitive monoatomic ion channel activity"/>
    <property type="evidence" value="ECO:0007669"/>
    <property type="project" value="InterPro"/>
</dbReference>
<dbReference type="Gene3D" id="1.10.287.1260">
    <property type="match status" value="1"/>
</dbReference>
<feature type="transmembrane region" description="Helical" evidence="5">
    <location>
        <begin position="6"/>
        <end position="24"/>
    </location>
</feature>
<keyword evidence="8" id="KW-1185">Reference proteome</keyword>
<evidence type="ECO:0000313" key="8">
    <source>
        <dbReference type="Proteomes" id="UP000257127"/>
    </source>
</evidence>